<name>A0ABW4W3L4_9BACI</name>
<gene>
    <name evidence="2" type="ORF">ACFSJF_14185</name>
</gene>
<feature type="compositionally biased region" description="Polar residues" evidence="1">
    <location>
        <begin position="42"/>
        <end position="53"/>
    </location>
</feature>
<evidence type="ECO:0000256" key="1">
    <source>
        <dbReference type="SAM" id="MobiDB-lite"/>
    </source>
</evidence>
<keyword evidence="3" id="KW-1185">Reference proteome</keyword>
<comment type="caution">
    <text evidence="2">The sequence shown here is derived from an EMBL/GenBank/DDBJ whole genome shotgun (WGS) entry which is preliminary data.</text>
</comment>
<dbReference type="Proteomes" id="UP001597383">
    <property type="component" value="Unassembled WGS sequence"/>
</dbReference>
<protein>
    <recommendedName>
        <fullName evidence="4">DUF3892 domain-containing protein</fullName>
    </recommendedName>
</protein>
<evidence type="ECO:0000313" key="3">
    <source>
        <dbReference type="Proteomes" id="UP001597383"/>
    </source>
</evidence>
<evidence type="ECO:0008006" key="4">
    <source>
        <dbReference type="Google" id="ProtNLM"/>
    </source>
</evidence>
<sequence>MTNDRDYGEQDPHFDGVREGIIADSQGKTIGVRADTKKNPKNPYNITLKNDKK</sequence>
<proteinExistence type="predicted"/>
<dbReference type="RefSeq" id="WP_377558066.1">
    <property type="nucleotide sequence ID" value="NZ_JBHUHQ010000019.1"/>
</dbReference>
<feature type="region of interest" description="Disordered" evidence="1">
    <location>
        <begin position="1"/>
        <end position="53"/>
    </location>
</feature>
<dbReference type="EMBL" id="JBHUHQ010000019">
    <property type="protein sequence ID" value="MFD2045425.1"/>
    <property type="molecule type" value="Genomic_DNA"/>
</dbReference>
<evidence type="ECO:0000313" key="2">
    <source>
        <dbReference type="EMBL" id="MFD2045425.1"/>
    </source>
</evidence>
<feature type="compositionally biased region" description="Basic and acidic residues" evidence="1">
    <location>
        <begin position="1"/>
        <end position="18"/>
    </location>
</feature>
<reference evidence="3" key="1">
    <citation type="journal article" date="2019" name="Int. J. Syst. Evol. Microbiol.">
        <title>The Global Catalogue of Microorganisms (GCM) 10K type strain sequencing project: providing services to taxonomists for standard genome sequencing and annotation.</title>
        <authorList>
            <consortium name="The Broad Institute Genomics Platform"/>
            <consortium name="The Broad Institute Genome Sequencing Center for Infectious Disease"/>
            <person name="Wu L."/>
            <person name="Ma J."/>
        </authorList>
    </citation>
    <scope>NUCLEOTIDE SEQUENCE [LARGE SCALE GENOMIC DNA]</scope>
    <source>
        <strain evidence="3">R28</strain>
    </source>
</reference>
<organism evidence="2 3">
    <name type="scientific">Ornithinibacillus salinisoli</name>
    <dbReference type="NCBI Taxonomy" id="1848459"/>
    <lineage>
        <taxon>Bacteria</taxon>
        <taxon>Bacillati</taxon>
        <taxon>Bacillota</taxon>
        <taxon>Bacilli</taxon>
        <taxon>Bacillales</taxon>
        <taxon>Bacillaceae</taxon>
        <taxon>Ornithinibacillus</taxon>
    </lineage>
</organism>
<accession>A0ABW4W3L4</accession>